<organism evidence="1 2">
    <name type="scientific">Rhizobium favelukesii</name>
    <dbReference type="NCBI Taxonomy" id="348824"/>
    <lineage>
        <taxon>Bacteria</taxon>
        <taxon>Pseudomonadati</taxon>
        <taxon>Pseudomonadota</taxon>
        <taxon>Alphaproteobacteria</taxon>
        <taxon>Hyphomicrobiales</taxon>
        <taxon>Rhizobiaceae</taxon>
        <taxon>Rhizobium/Agrobacterium group</taxon>
        <taxon>Rhizobium</taxon>
    </lineage>
</organism>
<sequence>MAKTSEQKTIQIRRAEELDALDAILPFGRRDQLAALLTDEDVATLKYLAQQGMGDNTLRALASDLGYLEAWCGLATGAPPALARA</sequence>
<geneLocation type="plasmid" evidence="1 2">
    <name>pLPU83c</name>
</geneLocation>
<gene>
    <name evidence="1" type="primary">intX3</name>
    <name evidence="1" type="ORF">LPU83_pLPU83c_0009</name>
</gene>
<dbReference type="Proteomes" id="UP000019443">
    <property type="component" value="Plasmid pLPU83c"/>
</dbReference>
<keyword evidence="1" id="KW-0614">Plasmid</keyword>
<accession>W6S2D3</accession>
<dbReference type="KEGG" id="rhl:LPU83_pLPU83c_0009"/>
<dbReference type="AlphaFoldDB" id="W6S2D3"/>
<keyword evidence="2" id="KW-1185">Reference proteome</keyword>
<dbReference type="EMBL" id="HG916854">
    <property type="protein sequence ID" value="CDM60571.1"/>
    <property type="molecule type" value="Genomic_DNA"/>
</dbReference>
<reference evidence="1" key="1">
    <citation type="submission" date="2013-11" db="EMBL/GenBank/DDBJ databases">
        <title>Draft genome sequence of the broad-host-range Rhizobium sp. LPU83 strain, a member of the low-genetic diversity Oregon-like Rhizobium sp. group.</title>
        <authorList>
            <person name="Wibberg D."/>
            <person name="Puehler A."/>
            <person name="Schlueter A."/>
        </authorList>
    </citation>
    <scope>NUCLEOTIDE SEQUENCE [LARGE SCALE GENOMIC DNA]</scope>
    <source>
        <strain evidence="1">LPU83</strain>
        <plasmid evidence="1">pLPU83c</plasmid>
    </source>
</reference>
<dbReference type="HOGENOM" id="CLU_2510410_0_0_5"/>
<name>W6S2D3_9HYPH</name>
<dbReference type="PATRIC" id="fig|348824.6.peg.4695"/>
<proteinExistence type="predicted"/>
<protein>
    <submittedName>
        <fullName evidence="1">Phage integrase</fullName>
    </submittedName>
</protein>
<evidence type="ECO:0000313" key="1">
    <source>
        <dbReference type="EMBL" id="CDM60571.1"/>
    </source>
</evidence>
<evidence type="ECO:0000313" key="2">
    <source>
        <dbReference type="Proteomes" id="UP000019443"/>
    </source>
</evidence>